<gene>
    <name evidence="1" type="ORF">LTS18_000967</name>
</gene>
<comment type="caution">
    <text evidence="1">The sequence shown here is derived from an EMBL/GenBank/DDBJ whole genome shotgun (WGS) entry which is preliminary data.</text>
</comment>
<organism evidence="1 2">
    <name type="scientific">Coniosporium uncinatum</name>
    <dbReference type="NCBI Taxonomy" id="93489"/>
    <lineage>
        <taxon>Eukaryota</taxon>
        <taxon>Fungi</taxon>
        <taxon>Dikarya</taxon>
        <taxon>Ascomycota</taxon>
        <taxon>Pezizomycotina</taxon>
        <taxon>Dothideomycetes</taxon>
        <taxon>Dothideomycetes incertae sedis</taxon>
        <taxon>Coniosporium</taxon>
    </lineage>
</organism>
<accession>A0ACC3DF68</accession>
<dbReference type="EMBL" id="JAWDJW010005456">
    <property type="protein sequence ID" value="KAK3067713.1"/>
    <property type="molecule type" value="Genomic_DNA"/>
</dbReference>
<evidence type="ECO:0000313" key="2">
    <source>
        <dbReference type="Proteomes" id="UP001186974"/>
    </source>
</evidence>
<feature type="non-terminal residue" evidence="1">
    <location>
        <position position="276"/>
    </location>
</feature>
<protein>
    <submittedName>
        <fullName evidence="1">Uncharacterized protein</fullName>
    </submittedName>
</protein>
<evidence type="ECO:0000313" key="1">
    <source>
        <dbReference type="EMBL" id="KAK3067713.1"/>
    </source>
</evidence>
<sequence>IDRFGINSQVSQIAYDPVQSLLAVGTNDSKFGPGQIYVFGQKRVGVILELPRRASVKILQFCADKLLCLDSRNDFSIYQLEAKRLIASHSPPGTVTALHSDPTLDYAMLGMQNGDVLAYDLDRENIAPFRIPNLWKEENPRAGMTPVVSLAFNPRDIGKLLIGYKEGAVTYTFKQAKAQRYFKYEVPRGAPGGDDDPSMANVVRHPMLTQAVWHPNGTFILTGHEDGSLVFWDAKDGRLLMARSLDATNINQPGTGRAPTGASSGAVTVKEPLSKI</sequence>
<reference evidence="1" key="1">
    <citation type="submission" date="2024-09" db="EMBL/GenBank/DDBJ databases">
        <title>Black Yeasts Isolated from many extreme environments.</title>
        <authorList>
            <person name="Coleine C."/>
            <person name="Stajich J.E."/>
            <person name="Selbmann L."/>
        </authorList>
    </citation>
    <scope>NUCLEOTIDE SEQUENCE</scope>
    <source>
        <strain evidence="1">CCFEE 5737</strain>
    </source>
</reference>
<name>A0ACC3DF68_9PEZI</name>
<feature type="non-terminal residue" evidence="1">
    <location>
        <position position="1"/>
    </location>
</feature>
<keyword evidence="2" id="KW-1185">Reference proteome</keyword>
<proteinExistence type="predicted"/>
<dbReference type="Proteomes" id="UP001186974">
    <property type="component" value="Unassembled WGS sequence"/>
</dbReference>